<evidence type="ECO:0000313" key="4">
    <source>
        <dbReference type="Proteomes" id="UP000218765"/>
    </source>
</evidence>
<reference evidence="3 4" key="1">
    <citation type="submission" date="2017-05" db="EMBL/GenBank/DDBJ databases">
        <title>Thiocyanate degradation by Thiohalobacter thiocyanaticus FOKN1.</title>
        <authorList>
            <person name="Oshiki M."/>
            <person name="Fukushima T."/>
            <person name="Kawano S."/>
            <person name="Nakagawa J."/>
        </authorList>
    </citation>
    <scope>NUCLEOTIDE SEQUENCE [LARGE SCALE GENOMIC DNA]</scope>
    <source>
        <strain evidence="3 4">FOKN1</strain>
    </source>
</reference>
<dbReference type="GO" id="GO:0003677">
    <property type="term" value="F:DNA binding"/>
    <property type="evidence" value="ECO:0007669"/>
    <property type="project" value="InterPro"/>
</dbReference>
<evidence type="ECO:0000313" key="3">
    <source>
        <dbReference type="EMBL" id="BAZ92654.1"/>
    </source>
</evidence>
<dbReference type="EMBL" id="AP018052">
    <property type="protein sequence ID" value="BAZ92654.1"/>
    <property type="molecule type" value="Genomic_DNA"/>
</dbReference>
<dbReference type="Proteomes" id="UP000218765">
    <property type="component" value="Chromosome"/>
</dbReference>
<dbReference type="InterPro" id="IPR046847">
    <property type="entry name" value="Xre-like_HTH"/>
</dbReference>
<dbReference type="Pfam" id="PF09722">
    <property type="entry name" value="Xre_MbcA_ParS_C"/>
    <property type="match status" value="1"/>
</dbReference>
<protein>
    <submittedName>
        <fullName evidence="3">Uncharacterized protein</fullName>
    </submittedName>
</protein>
<gene>
    <name evidence="3" type="ORF">FOKN1_0250</name>
</gene>
<evidence type="ECO:0000259" key="2">
    <source>
        <dbReference type="Pfam" id="PF20432"/>
    </source>
</evidence>
<accession>A0A1Z4VN56</accession>
<dbReference type="RefSeq" id="WP_096363937.1">
    <property type="nucleotide sequence ID" value="NZ_AP018052.1"/>
</dbReference>
<keyword evidence="4" id="KW-1185">Reference proteome</keyword>
<dbReference type="Pfam" id="PF20432">
    <property type="entry name" value="Xre-like-HTH"/>
    <property type="match status" value="1"/>
</dbReference>
<evidence type="ECO:0000259" key="1">
    <source>
        <dbReference type="Pfam" id="PF09722"/>
    </source>
</evidence>
<dbReference type="KEGG" id="ttc:FOKN1_0250"/>
<dbReference type="InterPro" id="IPR024467">
    <property type="entry name" value="Xre/MbcA/ParS-like_toxin-bd"/>
</dbReference>
<feature type="domain" description="Antitoxin Xre/MbcA/ParS-like toxin-binding" evidence="1">
    <location>
        <begin position="82"/>
        <end position="134"/>
    </location>
</feature>
<dbReference type="OrthoDB" id="117888at2"/>
<organism evidence="3 4">
    <name type="scientific">Thiohalobacter thiocyanaticus</name>
    <dbReference type="NCBI Taxonomy" id="585455"/>
    <lineage>
        <taxon>Bacteria</taxon>
        <taxon>Pseudomonadati</taxon>
        <taxon>Pseudomonadota</taxon>
        <taxon>Gammaproteobacteria</taxon>
        <taxon>Thiohalobacterales</taxon>
        <taxon>Thiohalobacteraceae</taxon>
        <taxon>Thiohalobacter</taxon>
    </lineage>
</organism>
<name>A0A1Z4VN56_9GAMM</name>
<dbReference type="AlphaFoldDB" id="A0A1Z4VN56"/>
<proteinExistence type="predicted"/>
<feature type="domain" description="Antitoxin Xre-like helix-turn-helix" evidence="2">
    <location>
        <begin position="12"/>
        <end position="75"/>
    </location>
</feature>
<sequence>MPTAAEQQLARDPARTAGAALRTYFNIVRDWNLNTEQAMTLLGFDERTRSTFFKWKREPESARLSREKLERLSYIFGIYKDLQILLPKAESADQWIHRPNDATLFGDRSALDRMLSGNVADLYVVRQYLDAQRGWS</sequence>